<reference evidence="1 2" key="1">
    <citation type="submission" date="2020-04" db="EMBL/GenBank/DDBJ databases">
        <authorList>
            <person name="De Canck E."/>
        </authorList>
    </citation>
    <scope>NUCLEOTIDE SEQUENCE [LARGE SCALE GENOMIC DNA]</scope>
    <source>
        <strain evidence="1 2">LMG 27177</strain>
    </source>
</reference>
<accession>A0A6J5FN57</accession>
<dbReference type="EMBL" id="CADIKI010000003">
    <property type="protein sequence ID" value="CAB3782056.1"/>
    <property type="molecule type" value="Genomic_DNA"/>
</dbReference>
<organism evidence="1 2">
    <name type="scientific">Paraburkholderia fynbosensis</name>
    <dbReference type="NCBI Taxonomy" id="1200993"/>
    <lineage>
        <taxon>Bacteria</taxon>
        <taxon>Pseudomonadati</taxon>
        <taxon>Pseudomonadota</taxon>
        <taxon>Betaproteobacteria</taxon>
        <taxon>Burkholderiales</taxon>
        <taxon>Burkholderiaceae</taxon>
        <taxon>Paraburkholderia</taxon>
    </lineage>
</organism>
<sequence length="73" mass="8202">MRKAGMHEGRKTCSAHLLPGPKAACMKMENLSADSRQREFQKEGVCFASNMKSTDWMENWMPVVCARILKVAA</sequence>
<protein>
    <submittedName>
        <fullName evidence="1">Uncharacterized protein</fullName>
    </submittedName>
</protein>
<dbReference type="AlphaFoldDB" id="A0A6J5FN57"/>
<gene>
    <name evidence="1" type="ORF">LMG27177_01155</name>
</gene>
<name>A0A6J5FN57_9BURK</name>
<dbReference type="Proteomes" id="UP000494252">
    <property type="component" value="Unassembled WGS sequence"/>
</dbReference>
<evidence type="ECO:0000313" key="1">
    <source>
        <dbReference type="EMBL" id="CAB3782056.1"/>
    </source>
</evidence>
<evidence type="ECO:0000313" key="2">
    <source>
        <dbReference type="Proteomes" id="UP000494252"/>
    </source>
</evidence>
<proteinExistence type="predicted"/>
<keyword evidence="2" id="KW-1185">Reference proteome</keyword>